<dbReference type="Proteomes" id="UP000564573">
    <property type="component" value="Unassembled WGS sequence"/>
</dbReference>
<keyword evidence="4" id="KW-1185">Reference proteome</keyword>
<evidence type="ECO:0000256" key="1">
    <source>
        <dbReference type="SAM" id="MobiDB-lite"/>
    </source>
</evidence>
<evidence type="ECO:0000313" key="4">
    <source>
        <dbReference type="Proteomes" id="UP000564573"/>
    </source>
</evidence>
<keyword evidence="2" id="KW-1133">Transmembrane helix</keyword>
<feature type="transmembrane region" description="Helical" evidence="2">
    <location>
        <begin position="83"/>
        <end position="103"/>
    </location>
</feature>
<keyword evidence="2" id="KW-0812">Transmembrane</keyword>
<gene>
    <name evidence="3" type="ORF">FB384_003993</name>
</gene>
<comment type="caution">
    <text evidence="3">The sequence shown here is derived from an EMBL/GenBank/DDBJ whole genome shotgun (WGS) entry which is preliminary data.</text>
</comment>
<proteinExistence type="predicted"/>
<protein>
    <recommendedName>
        <fullName evidence="5">Cell division protein FtsL</fullName>
    </recommendedName>
</protein>
<feature type="compositionally biased region" description="Basic and acidic residues" evidence="1">
    <location>
        <begin position="260"/>
        <end position="272"/>
    </location>
</feature>
<sequence length="295" mass="31151">MTAPARPRSQPVERPRQSPRRGTRQAPASAPATGSPRRRSSAAERAYARRAQRVEALQRQTERSETPEPRRLRLQLRWPRSRASFVLMLMALMAVGVATTLWLSTQAISDSYRLEQLRQNNDSLAERSEELQRAVASAGAPAQLAERAEALGMVPGGDPARLVVATDGAVRVVGEPKRANGPAPQQPAEHGNDGRAADGGGGRDGGNAADNDSQGNDSQGNDSEGNDSRGNDARGGDEPDDDAPDGQRGQQRDQQAGADTRGDRGSGDDSSRSGDTGDAGADDRAAESDGQETAD</sequence>
<name>A0A839XME4_9PSEU</name>
<evidence type="ECO:0000313" key="3">
    <source>
        <dbReference type="EMBL" id="MBB3665042.1"/>
    </source>
</evidence>
<dbReference type="AlphaFoldDB" id="A0A839XME4"/>
<keyword evidence="2" id="KW-0472">Membrane</keyword>
<feature type="compositionally biased region" description="Basic and acidic residues" evidence="1">
    <location>
        <begin position="226"/>
        <end position="237"/>
    </location>
</feature>
<dbReference type="RefSeq" id="WP_183786188.1">
    <property type="nucleotide sequence ID" value="NZ_JACIBS010000002.1"/>
</dbReference>
<reference evidence="3 4" key="1">
    <citation type="submission" date="2020-08" db="EMBL/GenBank/DDBJ databases">
        <title>Sequencing the genomes of 1000 actinobacteria strains.</title>
        <authorList>
            <person name="Klenk H.-P."/>
        </authorList>
    </citation>
    <scope>NUCLEOTIDE SEQUENCE [LARGE SCALE GENOMIC DNA]</scope>
    <source>
        <strain evidence="3 4">DSM 45267</strain>
    </source>
</reference>
<feature type="compositionally biased region" description="Polar residues" evidence="1">
    <location>
        <begin position="213"/>
        <end position="223"/>
    </location>
</feature>
<evidence type="ECO:0008006" key="5">
    <source>
        <dbReference type="Google" id="ProtNLM"/>
    </source>
</evidence>
<feature type="compositionally biased region" description="Low complexity" evidence="1">
    <location>
        <begin position="246"/>
        <end position="259"/>
    </location>
</feature>
<organism evidence="3 4">
    <name type="scientific">Prauserella sediminis</name>
    <dbReference type="NCBI Taxonomy" id="577680"/>
    <lineage>
        <taxon>Bacteria</taxon>
        <taxon>Bacillati</taxon>
        <taxon>Actinomycetota</taxon>
        <taxon>Actinomycetes</taxon>
        <taxon>Pseudonocardiales</taxon>
        <taxon>Pseudonocardiaceae</taxon>
        <taxon>Prauserella</taxon>
        <taxon>Prauserella salsuginis group</taxon>
    </lineage>
</organism>
<feature type="region of interest" description="Disordered" evidence="1">
    <location>
        <begin position="175"/>
        <end position="295"/>
    </location>
</feature>
<evidence type="ECO:0000256" key="2">
    <source>
        <dbReference type="SAM" id="Phobius"/>
    </source>
</evidence>
<dbReference type="EMBL" id="JACIBS010000002">
    <property type="protein sequence ID" value="MBB3665042.1"/>
    <property type="molecule type" value="Genomic_DNA"/>
</dbReference>
<feature type="region of interest" description="Disordered" evidence="1">
    <location>
        <begin position="1"/>
        <end position="47"/>
    </location>
</feature>
<accession>A0A839XME4</accession>